<protein>
    <submittedName>
        <fullName evidence="1">Uncharacterized protein</fullName>
    </submittedName>
</protein>
<gene>
    <name evidence="1" type="ordered locus">Mesci_6128</name>
</gene>
<dbReference type="EMBL" id="CP002448">
    <property type="protein sequence ID" value="ADV15126.1"/>
    <property type="molecule type" value="Genomic_DNA"/>
</dbReference>
<evidence type="ECO:0000313" key="1">
    <source>
        <dbReference type="EMBL" id="ADV15126.1"/>
    </source>
</evidence>
<dbReference type="KEGG" id="mci:Mesci_6128"/>
<reference evidence="2" key="1">
    <citation type="submission" date="2011-01" db="EMBL/GenBank/DDBJ databases">
        <title>Complete sequence of plasmid of Mesorhizobium ciceri bv. biserrulae WSM1271.</title>
        <authorList>
            <person name="Lucas S."/>
            <person name="Copeland A."/>
            <person name="Lapidus A."/>
            <person name="Cheng J.-F."/>
            <person name="Goodwin L."/>
            <person name="Pitluck S."/>
            <person name="Teshima H."/>
            <person name="Detter J.C."/>
            <person name="Han C."/>
            <person name="Tapia R."/>
            <person name="Land M."/>
            <person name="Hauser L."/>
            <person name="Kyrpides N."/>
            <person name="Ivanova N."/>
            <person name="Nandasena K."/>
            <person name="Reeve W.G."/>
            <person name="Howieson J.G."/>
            <person name="O'Hara G."/>
            <person name="Tiwari R.P."/>
            <person name="Woyke T."/>
        </authorList>
    </citation>
    <scope>NUCLEOTIDE SEQUENCE [LARGE SCALE GENOMIC DNA]</scope>
    <source>
        <strain evidence="2">HAMBI 2942 / LMG 23838 / WSM1271</strain>
        <plasmid evidence="2">Plasmid pMESCI01</plasmid>
    </source>
</reference>
<organism evidence="1 2">
    <name type="scientific">Mesorhizobium ciceri biovar biserrulae (strain HAMBI 2942 / LMG 23838 / WSM1271)</name>
    <dbReference type="NCBI Taxonomy" id="765698"/>
    <lineage>
        <taxon>Bacteria</taxon>
        <taxon>Pseudomonadati</taxon>
        <taxon>Pseudomonadota</taxon>
        <taxon>Alphaproteobacteria</taxon>
        <taxon>Hyphomicrobiales</taxon>
        <taxon>Phyllobacteriaceae</taxon>
        <taxon>Mesorhizobium</taxon>
    </lineage>
</organism>
<keyword evidence="1" id="KW-0614">Plasmid</keyword>
<dbReference type="PATRIC" id="fig|765698.3.peg.85"/>
<proteinExistence type="predicted"/>
<evidence type="ECO:0000313" key="2">
    <source>
        <dbReference type="Proteomes" id="UP000007471"/>
    </source>
</evidence>
<dbReference type="AlphaFoldDB" id="E8TP91"/>
<dbReference type="Proteomes" id="UP000007471">
    <property type="component" value="Plasmid pMESCI01"/>
</dbReference>
<accession>E8TP91</accession>
<dbReference type="HOGENOM" id="CLU_3119612_0_0_5"/>
<dbReference type="OrthoDB" id="7949440at2"/>
<geneLocation type="plasmid" evidence="1 2">
    <name>pMESCI01</name>
</geneLocation>
<sequence length="50" mass="5356">MVTAFHRHETGDLQTGKHAGLIAWSREGNPSVAYGEPTTLFAGGDVPDME</sequence>
<name>E8TP91_MESCW</name>